<name>A0AAW0BWM2_9AGAR</name>
<dbReference type="Gene3D" id="1.20.1280.290">
    <property type="match status" value="2"/>
</dbReference>
<comment type="caution">
    <text evidence="11">The sequence shown here is derived from an EMBL/GenBank/DDBJ whole genome shotgun (WGS) entry which is preliminary data.</text>
</comment>
<gene>
    <name evidence="11" type="ORF">VNI00_013682</name>
</gene>
<keyword evidence="2" id="KW-0813">Transport</keyword>
<keyword evidence="12" id="KW-1185">Reference proteome</keyword>
<protein>
    <recommendedName>
        <fullName evidence="8">Mannose-P-dolichol utilization defect 1 protein homolog</fullName>
    </recommendedName>
</protein>
<feature type="transmembrane region" description="Helical" evidence="10">
    <location>
        <begin position="95"/>
        <end position="114"/>
    </location>
</feature>
<keyword evidence="4" id="KW-0677">Repeat</keyword>
<evidence type="ECO:0000256" key="1">
    <source>
        <dbReference type="ARBA" id="ARBA00004141"/>
    </source>
</evidence>
<comment type="subcellular location">
    <subcellularLocation>
        <location evidence="1 8">Membrane</location>
        <topology evidence="1 8">Multi-pass membrane protein</topology>
    </subcellularLocation>
</comment>
<feature type="transmembrane region" description="Helical" evidence="10">
    <location>
        <begin position="212"/>
        <end position="234"/>
    </location>
</feature>
<organism evidence="11 12">
    <name type="scientific">Paramarasmius palmivorus</name>
    <dbReference type="NCBI Taxonomy" id="297713"/>
    <lineage>
        <taxon>Eukaryota</taxon>
        <taxon>Fungi</taxon>
        <taxon>Dikarya</taxon>
        <taxon>Basidiomycota</taxon>
        <taxon>Agaricomycotina</taxon>
        <taxon>Agaricomycetes</taxon>
        <taxon>Agaricomycetidae</taxon>
        <taxon>Agaricales</taxon>
        <taxon>Marasmiineae</taxon>
        <taxon>Marasmiaceae</taxon>
        <taxon>Paramarasmius</taxon>
    </lineage>
</organism>
<evidence type="ECO:0000256" key="9">
    <source>
        <dbReference type="SAM" id="MobiDB-lite"/>
    </source>
</evidence>
<dbReference type="FunFam" id="1.20.1280.290:FF:000006">
    <property type="entry name" value="mannose-P-dolichol utilization defect 1 protein"/>
    <property type="match status" value="1"/>
</dbReference>
<dbReference type="InterPro" id="IPR006603">
    <property type="entry name" value="PQ-loop_rpt"/>
</dbReference>
<keyword evidence="3 8" id="KW-0812">Transmembrane</keyword>
<feature type="transmembrane region" description="Helical" evidence="10">
    <location>
        <begin position="134"/>
        <end position="162"/>
    </location>
</feature>
<feature type="transmembrane region" description="Helical" evidence="10">
    <location>
        <begin position="34"/>
        <end position="53"/>
    </location>
</feature>
<dbReference type="GO" id="GO:0016020">
    <property type="term" value="C:membrane"/>
    <property type="evidence" value="ECO:0007669"/>
    <property type="project" value="UniProtKB-SubCell"/>
</dbReference>
<dbReference type="AlphaFoldDB" id="A0AAW0BWM2"/>
<evidence type="ECO:0000256" key="8">
    <source>
        <dbReference type="PIRNR" id="PIRNR023381"/>
    </source>
</evidence>
<comment type="similarity">
    <text evidence="7 8">Belongs to the MPDU1 (TC 2.A.43.3) family.</text>
</comment>
<evidence type="ECO:0000256" key="5">
    <source>
        <dbReference type="ARBA" id="ARBA00022989"/>
    </source>
</evidence>
<dbReference type="Proteomes" id="UP001383192">
    <property type="component" value="Unassembled WGS sequence"/>
</dbReference>
<dbReference type="PANTHER" id="PTHR12226">
    <property type="entry name" value="MANNOSE-P-DOLICHOL UTILIZATION DEFECT 1 LEC35 -RELATED"/>
    <property type="match status" value="1"/>
</dbReference>
<accession>A0AAW0BWM2</accession>
<evidence type="ECO:0000256" key="4">
    <source>
        <dbReference type="ARBA" id="ARBA00022737"/>
    </source>
</evidence>
<evidence type="ECO:0000313" key="11">
    <source>
        <dbReference type="EMBL" id="KAK7031080.1"/>
    </source>
</evidence>
<reference evidence="11 12" key="1">
    <citation type="submission" date="2024-01" db="EMBL/GenBank/DDBJ databases">
        <title>A draft genome for a cacao thread blight-causing isolate of Paramarasmius palmivorus.</title>
        <authorList>
            <person name="Baruah I.K."/>
            <person name="Bukari Y."/>
            <person name="Amoako-Attah I."/>
            <person name="Meinhardt L.W."/>
            <person name="Bailey B.A."/>
            <person name="Cohen S.P."/>
        </authorList>
    </citation>
    <scope>NUCLEOTIDE SEQUENCE [LARGE SCALE GENOMIC DNA]</scope>
    <source>
        <strain evidence="11 12">GH-12</strain>
    </source>
</reference>
<dbReference type="Pfam" id="PF04193">
    <property type="entry name" value="PQ-loop"/>
    <property type="match status" value="2"/>
</dbReference>
<dbReference type="InterPro" id="IPR016817">
    <property type="entry name" value="MannP-dilichol_defect-1"/>
</dbReference>
<keyword evidence="5 8" id="KW-1133">Transmembrane helix</keyword>
<evidence type="ECO:0000256" key="7">
    <source>
        <dbReference type="ARBA" id="ARBA00038475"/>
    </source>
</evidence>
<evidence type="ECO:0000313" key="12">
    <source>
        <dbReference type="Proteomes" id="UP001383192"/>
    </source>
</evidence>
<dbReference type="EMBL" id="JAYKXP010000071">
    <property type="protein sequence ID" value="KAK7031080.1"/>
    <property type="molecule type" value="Genomic_DNA"/>
</dbReference>
<sequence>MTSVSIVGEKCYTSLIENLNLSDIECIKYSISKGLGIGIVVGGSIMKVPQLLLILNSHSASGLSLPSYILETLAYAITLSYSYRNQFPFSTYGENLFLTIQNVIITLLIIVYTPSHPLRQKSTSSKSTQVITTALGMAVTGIALATVPLSTLSPLQLLTLPLSLSSKLPQIHQNYRARSTGQLSAFAVFSQILGCAARLFTSLGEVDDGGVLAAGFALALVLNVVLGVQVAVYWGQGVAVEKKEVIELQEREKPYTQDQPYATQTQTQTQTPYAQPAIHHRVATPPPQGGRKWARKVD</sequence>
<keyword evidence="6 8" id="KW-0472">Membrane</keyword>
<evidence type="ECO:0000256" key="2">
    <source>
        <dbReference type="ARBA" id="ARBA00022448"/>
    </source>
</evidence>
<evidence type="ECO:0000256" key="3">
    <source>
        <dbReference type="ARBA" id="ARBA00022692"/>
    </source>
</evidence>
<feature type="region of interest" description="Disordered" evidence="9">
    <location>
        <begin position="256"/>
        <end position="298"/>
    </location>
</feature>
<evidence type="ECO:0000256" key="10">
    <source>
        <dbReference type="SAM" id="Phobius"/>
    </source>
</evidence>
<dbReference type="SMART" id="SM00679">
    <property type="entry name" value="CTNS"/>
    <property type="match status" value="2"/>
</dbReference>
<dbReference type="PANTHER" id="PTHR12226:SF2">
    <property type="entry name" value="MANNOSE-P-DOLICHOL UTILIZATION DEFECT 1 PROTEIN"/>
    <property type="match status" value="1"/>
</dbReference>
<proteinExistence type="inferred from homology"/>
<feature type="compositionally biased region" description="Low complexity" evidence="9">
    <location>
        <begin position="256"/>
        <end position="277"/>
    </location>
</feature>
<evidence type="ECO:0000256" key="6">
    <source>
        <dbReference type="ARBA" id="ARBA00023136"/>
    </source>
</evidence>
<dbReference type="PIRSF" id="PIRSF023381">
    <property type="entry name" value="MannP-dilichol_defect-1p"/>
    <property type="match status" value="1"/>
</dbReference>